<evidence type="ECO:0000313" key="3">
    <source>
        <dbReference type="EMBL" id="GLK74873.1"/>
    </source>
</evidence>
<dbReference type="InterPro" id="IPR001789">
    <property type="entry name" value="Sig_transdc_resp-reg_receiver"/>
</dbReference>
<comment type="caution">
    <text evidence="3">The sequence shown here is derived from an EMBL/GenBank/DDBJ whole genome shotgun (WGS) entry which is preliminary data.</text>
</comment>
<dbReference type="PROSITE" id="PS50110">
    <property type="entry name" value="RESPONSE_REGULATORY"/>
    <property type="match status" value="1"/>
</dbReference>
<keyword evidence="1" id="KW-0597">Phosphoprotein</keyword>
<evidence type="ECO:0000313" key="4">
    <source>
        <dbReference type="Proteomes" id="UP001143364"/>
    </source>
</evidence>
<dbReference type="Pfam" id="PF00072">
    <property type="entry name" value="Response_reg"/>
    <property type="match status" value="1"/>
</dbReference>
<dbReference type="SMART" id="SM00448">
    <property type="entry name" value="REC"/>
    <property type="match status" value="1"/>
</dbReference>
<accession>A0A9W6JG16</accession>
<dbReference type="InterPro" id="IPR052048">
    <property type="entry name" value="ST_Response_Regulator"/>
</dbReference>
<dbReference type="Gene3D" id="3.40.50.2300">
    <property type="match status" value="1"/>
</dbReference>
<dbReference type="PANTHER" id="PTHR43228:SF1">
    <property type="entry name" value="TWO-COMPONENT RESPONSE REGULATOR ARR22"/>
    <property type="match status" value="1"/>
</dbReference>
<evidence type="ECO:0000256" key="1">
    <source>
        <dbReference type="PROSITE-ProRule" id="PRU00169"/>
    </source>
</evidence>
<organism evidence="3 4">
    <name type="scientific">Methylopila jiangsuensis</name>
    <dbReference type="NCBI Taxonomy" id="586230"/>
    <lineage>
        <taxon>Bacteria</taxon>
        <taxon>Pseudomonadati</taxon>
        <taxon>Pseudomonadota</taxon>
        <taxon>Alphaproteobacteria</taxon>
        <taxon>Hyphomicrobiales</taxon>
        <taxon>Methylopilaceae</taxon>
        <taxon>Methylopila</taxon>
    </lineage>
</organism>
<dbReference type="Proteomes" id="UP001143364">
    <property type="component" value="Unassembled WGS sequence"/>
</dbReference>
<dbReference type="InterPro" id="IPR011006">
    <property type="entry name" value="CheY-like_superfamily"/>
</dbReference>
<dbReference type="RefSeq" id="WP_271202861.1">
    <property type="nucleotide sequence ID" value="NZ_BSFK01000003.1"/>
</dbReference>
<proteinExistence type="predicted"/>
<keyword evidence="4" id="KW-1185">Reference proteome</keyword>
<gene>
    <name evidence="3" type="ORF">GCM10008171_01260</name>
</gene>
<reference evidence="3" key="2">
    <citation type="submission" date="2023-01" db="EMBL/GenBank/DDBJ databases">
        <authorList>
            <person name="Sun Q."/>
            <person name="Evtushenko L."/>
        </authorList>
    </citation>
    <scope>NUCLEOTIDE SEQUENCE</scope>
    <source>
        <strain evidence="3">VKM B-2555</strain>
    </source>
</reference>
<dbReference type="GO" id="GO:0000160">
    <property type="term" value="P:phosphorelay signal transduction system"/>
    <property type="evidence" value="ECO:0007669"/>
    <property type="project" value="InterPro"/>
</dbReference>
<dbReference type="PANTHER" id="PTHR43228">
    <property type="entry name" value="TWO-COMPONENT RESPONSE REGULATOR"/>
    <property type="match status" value="1"/>
</dbReference>
<name>A0A9W6JG16_9HYPH</name>
<dbReference type="EMBL" id="BSFK01000003">
    <property type="protein sequence ID" value="GLK74873.1"/>
    <property type="molecule type" value="Genomic_DNA"/>
</dbReference>
<evidence type="ECO:0000259" key="2">
    <source>
        <dbReference type="PROSITE" id="PS50110"/>
    </source>
</evidence>
<protein>
    <submittedName>
        <fullName evidence="3">Response regulator</fullName>
    </submittedName>
</protein>
<dbReference type="SUPFAM" id="SSF52172">
    <property type="entry name" value="CheY-like"/>
    <property type="match status" value="1"/>
</dbReference>
<sequence length="127" mass="14277">MAIDPTMPVLIVDDYKTMLRIIRNLLKQIGFEDVDEAADGSEALGKMRDKRYGLVISDWNMEPMTGIELLREVRADEKLNRTPFIMVTAESKTENVIAAKKAGVNNYIVKPFNAETLKAKIDAVFGE</sequence>
<dbReference type="AlphaFoldDB" id="A0A9W6JG16"/>
<feature type="modified residue" description="4-aspartylphosphate" evidence="1">
    <location>
        <position position="58"/>
    </location>
</feature>
<feature type="domain" description="Response regulatory" evidence="2">
    <location>
        <begin position="8"/>
        <end position="125"/>
    </location>
</feature>
<reference evidence="3" key="1">
    <citation type="journal article" date="2014" name="Int. J. Syst. Evol. Microbiol.">
        <title>Complete genome sequence of Corynebacterium casei LMG S-19264T (=DSM 44701T), isolated from a smear-ripened cheese.</title>
        <authorList>
            <consortium name="US DOE Joint Genome Institute (JGI-PGF)"/>
            <person name="Walter F."/>
            <person name="Albersmeier A."/>
            <person name="Kalinowski J."/>
            <person name="Ruckert C."/>
        </authorList>
    </citation>
    <scope>NUCLEOTIDE SEQUENCE</scope>
    <source>
        <strain evidence="3">VKM B-2555</strain>
    </source>
</reference>